<gene>
    <name evidence="3" type="ORF">CERSUDRAFT_98547</name>
</gene>
<dbReference type="OrthoDB" id="448455at2759"/>
<reference evidence="3 4" key="1">
    <citation type="journal article" date="2012" name="Proc. Natl. Acad. Sci. U.S.A.">
        <title>Comparative genomics of Ceriporiopsis subvermispora and Phanerochaete chrysosporium provide insight into selective ligninolysis.</title>
        <authorList>
            <person name="Fernandez-Fueyo E."/>
            <person name="Ruiz-Duenas F.J."/>
            <person name="Ferreira P."/>
            <person name="Floudas D."/>
            <person name="Hibbett D.S."/>
            <person name="Canessa P."/>
            <person name="Larrondo L.F."/>
            <person name="James T.Y."/>
            <person name="Seelenfreund D."/>
            <person name="Lobos S."/>
            <person name="Polanco R."/>
            <person name="Tello M."/>
            <person name="Honda Y."/>
            <person name="Watanabe T."/>
            <person name="Watanabe T."/>
            <person name="Ryu J.S."/>
            <person name="Kubicek C.P."/>
            <person name="Schmoll M."/>
            <person name="Gaskell J."/>
            <person name="Hammel K.E."/>
            <person name="St John F.J."/>
            <person name="Vanden Wymelenberg A."/>
            <person name="Sabat G."/>
            <person name="Splinter BonDurant S."/>
            <person name="Syed K."/>
            <person name="Yadav J.S."/>
            <person name="Doddapaneni H."/>
            <person name="Subramanian V."/>
            <person name="Lavin J.L."/>
            <person name="Oguiza J.A."/>
            <person name="Perez G."/>
            <person name="Pisabarro A.G."/>
            <person name="Ramirez L."/>
            <person name="Santoyo F."/>
            <person name="Master E."/>
            <person name="Coutinho P.M."/>
            <person name="Henrissat B."/>
            <person name="Lombard V."/>
            <person name="Magnuson J.K."/>
            <person name="Kuees U."/>
            <person name="Hori C."/>
            <person name="Igarashi K."/>
            <person name="Samejima M."/>
            <person name="Held B.W."/>
            <person name="Barry K.W."/>
            <person name="LaButti K.M."/>
            <person name="Lapidus A."/>
            <person name="Lindquist E.A."/>
            <person name="Lucas S.M."/>
            <person name="Riley R."/>
            <person name="Salamov A.A."/>
            <person name="Hoffmeister D."/>
            <person name="Schwenk D."/>
            <person name="Hadar Y."/>
            <person name="Yarden O."/>
            <person name="de Vries R.P."/>
            <person name="Wiebenga A."/>
            <person name="Stenlid J."/>
            <person name="Eastwood D."/>
            <person name="Grigoriev I.V."/>
            <person name="Berka R.M."/>
            <person name="Blanchette R.A."/>
            <person name="Kersten P."/>
            <person name="Martinez A.T."/>
            <person name="Vicuna R."/>
            <person name="Cullen D."/>
        </authorList>
    </citation>
    <scope>NUCLEOTIDE SEQUENCE [LARGE SCALE GENOMIC DNA]</scope>
    <source>
        <strain evidence="3 4">B</strain>
    </source>
</reference>
<accession>M2R3G7</accession>
<proteinExistence type="predicted"/>
<protein>
    <recommendedName>
        <fullName evidence="2">Fungal STAND N-terminal Goodbye domain-containing protein</fullName>
    </recommendedName>
</protein>
<evidence type="ECO:0000259" key="2">
    <source>
        <dbReference type="Pfam" id="PF17109"/>
    </source>
</evidence>
<feature type="region of interest" description="Disordered" evidence="1">
    <location>
        <begin position="18"/>
        <end position="104"/>
    </location>
</feature>
<dbReference type="AlphaFoldDB" id="M2R3G7"/>
<dbReference type="EMBL" id="KB445806">
    <property type="protein sequence ID" value="EMD33441.1"/>
    <property type="molecule type" value="Genomic_DNA"/>
</dbReference>
<sequence>MSPFALMLSRLRRLFKVKGKIKSGRKTPGSSDAGPQTAVQPSMPPVPPSPDVELLPQAKQATSSVPTAAASPAQTIGTLPEQDAPSSNAQTHDRTATPPVSAPTISQADQSVTIVVHTVAPPSPASQRADPPEQQVDQGIQNDSPSLVSSTSVVPMDLTSLWKDALNEYTKQTGTDLDTHPLTIRLSGCKSVDDITVILGEHTQAFNDFRAGNAKVQLLRTLNPIVTAVLALEPSETLGEGVLGEGVGVIFQPAKAIVGAIVVLLKATKDVSASYDSLVDLLSCVSKFLERLPIYTAMSLTMPMREIIVKMLANMISILALATKEVRQGRLNKYVRTLLGDTHVEDALKELTRLSSRETQMIGVESLRLTYGLAVTLDKLMHGKEGSIKHIQEALERC</sequence>
<dbReference type="InterPro" id="IPR031350">
    <property type="entry name" value="Goodbye_dom"/>
</dbReference>
<feature type="region of interest" description="Disordered" evidence="1">
    <location>
        <begin position="121"/>
        <end position="151"/>
    </location>
</feature>
<evidence type="ECO:0000256" key="1">
    <source>
        <dbReference type="SAM" id="MobiDB-lite"/>
    </source>
</evidence>
<feature type="domain" description="Fungal STAND N-terminal Goodbye" evidence="2">
    <location>
        <begin position="162"/>
        <end position="295"/>
    </location>
</feature>
<organism evidence="3 4">
    <name type="scientific">Ceriporiopsis subvermispora (strain B)</name>
    <name type="common">White-rot fungus</name>
    <name type="synonym">Gelatoporia subvermispora</name>
    <dbReference type="NCBI Taxonomy" id="914234"/>
    <lineage>
        <taxon>Eukaryota</taxon>
        <taxon>Fungi</taxon>
        <taxon>Dikarya</taxon>
        <taxon>Basidiomycota</taxon>
        <taxon>Agaricomycotina</taxon>
        <taxon>Agaricomycetes</taxon>
        <taxon>Polyporales</taxon>
        <taxon>Gelatoporiaceae</taxon>
        <taxon>Gelatoporia</taxon>
    </lineage>
</organism>
<dbReference type="HOGENOM" id="CLU_692605_0_0_1"/>
<evidence type="ECO:0000313" key="4">
    <source>
        <dbReference type="Proteomes" id="UP000016930"/>
    </source>
</evidence>
<dbReference type="Proteomes" id="UP000016930">
    <property type="component" value="Unassembled WGS sequence"/>
</dbReference>
<evidence type="ECO:0000313" key="3">
    <source>
        <dbReference type="EMBL" id="EMD33441.1"/>
    </source>
</evidence>
<feature type="compositionally biased region" description="Polar residues" evidence="1">
    <location>
        <begin position="28"/>
        <end position="40"/>
    </location>
</feature>
<feature type="compositionally biased region" description="Low complexity" evidence="1">
    <location>
        <begin position="51"/>
        <end position="75"/>
    </location>
</feature>
<name>M2R3G7_CERS8</name>
<keyword evidence="4" id="KW-1185">Reference proteome</keyword>
<dbReference type="Pfam" id="PF17109">
    <property type="entry name" value="Goodbye"/>
    <property type="match status" value="1"/>
</dbReference>